<dbReference type="InterPro" id="IPR026265">
    <property type="entry name" value="LptC"/>
</dbReference>
<organism evidence="6 7">
    <name type="scientific">Syntrophus gentianae</name>
    <dbReference type="NCBI Taxonomy" id="43775"/>
    <lineage>
        <taxon>Bacteria</taxon>
        <taxon>Pseudomonadati</taxon>
        <taxon>Thermodesulfobacteriota</taxon>
        <taxon>Syntrophia</taxon>
        <taxon>Syntrophales</taxon>
        <taxon>Syntrophaceae</taxon>
        <taxon>Syntrophus</taxon>
    </lineage>
</organism>
<reference evidence="6 7" key="1">
    <citation type="submission" date="2016-10" db="EMBL/GenBank/DDBJ databases">
        <authorList>
            <person name="de Groot N.N."/>
        </authorList>
    </citation>
    <scope>NUCLEOTIDE SEQUENCE [LARGE SCALE GENOMIC DNA]</scope>
    <source>
        <strain evidence="6 7">DSM 8423</strain>
    </source>
</reference>
<dbReference type="OrthoDB" id="5422221at2"/>
<evidence type="ECO:0000313" key="7">
    <source>
        <dbReference type="Proteomes" id="UP000198744"/>
    </source>
</evidence>
<dbReference type="Proteomes" id="UP000198744">
    <property type="component" value="Unassembled WGS sequence"/>
</dbReference>
<keyword evidence="3" id="KW-0812">Transmembrane</keyword>
<keyword evidence="2" id="KW-0997">Cell inner membrane</keyword>
<evidence type="ECO:0000256" key="2">
    <source>
        <dbReference type="ARBA" id="ARBA00022519"/>
    </source>
</evidence>
<dbReference type="Gene3D" id="2.60.450.10">
    <property type="entry name" value="Lipopolysaccharide (LPS) transport protein A like domain"/>
    <property type="match status" value="1"/>
</dbReference>
<dbReference type="GO" id="GO:0030288">
    <property type="term" value="C:outer membrane-bounded periplasmic space"/>
    <property type="evidence" value="ECO:0007669"/>
    <property type="project" value="TreeGrafter"/>
</dbReference>
<dbReference type="GO" id="GO:0015221">
    <property type="term" value="F:lipopolysaccharide transmembrane transporter activity"/>
    <property type="evidence" value="ECO:0007669"/>
    <property type="project" value="InterPro"/>
</dbReference>
<dbReference type="InterPro" id="IPR052363">
    <property type="entry name" value="LPS_export_LptC"/>
</dbReference>
<protein>
    <submittedName>
        <fullName evidence="6">LPS export ABC transporter protein LptC</fullName>
    </submittedName>
</protein>
<keyword evidence="7" id="KW-1185">Reference proteome</keyword>
<proteinExistence type="predicted"/>
<gene>
    <name evidence="6" type="ORF">SAMN04489760_10894</name>
</gene>
<dbReference type="InterPro" id="IPR010664">
    <property type="entry name" value="LipoPS_assembly_LptC-rel"/>
</dbReference>
<accession>A0A1H7WXP5</accession>
<evidence type="ECO:0000256" key="4">
    <source>
        <dbReference type="ARBA" id="ARBA00022989"/>
    </source>
</evidence>
<evidence type="ECO:0000256" key="1">
    <source>
        <dbReference type="ARBA" id="ARBA00022475"/>
    </source>
</evidence>
<dbReference type="GO" id="GO:0005886">
    <property type="term" value="C:plasma membrane"/>
    <property type="evidence" value="ECO:0007669"/>
    <property type="project" value="InterPro"/>
</dbReference>
<evidence type="ECO:0000313" key="6">
    <source>
        <dbReference type="EMBL" id="SEM26386.1"/>
    </source>
</evidence>
<dbReference type="PANTHER" id="PTHR37481">
    <property type="entry name" value="LIPOPOLYSACCHARIDE EXPORT SYSTEM PROTEIN LPTC"/>
    <property type="match status" value="1"/>
</dbReference>
<keyword evidence="1" id="KW-1003">Cell membrane</keyword>
<keyword evidence="5" id="KW-0472">Membrane</keyword>
<name>A0A1H7WXP5_9BACT</name>
<evidence type="ECO:0000256" key="5">
    <source>
        <dbReference type="ARBA" id="ARBA00023136"/>
    </source>
</evidence>
<dbReference type="GO" id="GO:0017089">
    <property type="term" value="F:glycolipid transfer activity"/>
    <property type="evidence" value="ECO:0007669"/>
    <property type="project" value="TreeGrafter"/>
</dbReference>
<dbReference type="EMBL" id="FOBS01000008">
    <property type="protein sequence ID" value="SEM26386.1"/>
    <property type="molecule type" value="Genomic_DNA"/>
</dbReference>
<dbReference type="AlphaFoldDB" id="A0A1H7WXP5"/>
<dbReference type="Pfam" id="PF06835">
    <property type="entry name" value="LptC"/>
    <property type="match status" value="1"/>
</dbReference>
<dbReference type="STRING" id="43775.SAMN04489760_10894"/>
<evidence type="ECO:0000256" key="3">
    <source>
        <dbReference type="ARBA" id="ARBA00022692"/>
    </source>
</evidence>
<dbReference type="NCBIfam" id="TIGR04409">
    <property type="entry name" value="LptC_YrbK"/>
    <property type="match status" value="1"/>
</dbReference>
<dbReference type="PANTHER" id="PTHR37481:SF1">
    <property type="entry name" value="LIPOPOLYSACCHARIDE EXPORT SYSTEM PROTEIN LPTC"/>
    <property type="match status" value="1"/>
</dbReference>
<keyword evidence="4" id="KW-1133">Transmembrane helix</keyword>
<sequence>MKLKKLIELRKKRLILSAGCLAVLLILAGIVYTVTEKTPRKTPLKIMDDQVDLQVMNVHYTEATEEGVTWEVHADSAQYRKKENLAVFKSPKIKLMMPNGRSFVLSGKEGYLHQDSKDMELSGDVQLASNNGDSFKTDLLKYSGSEKRCYTNSPVSFRNSRIQVDAKGMSISLKDEHLSLLSGVKAYIHK</sequence>